<accession>A0A2S2FFC3</accession>
<proteinExistence type="predicted"/>
<protein>
    <submittedName>
        <fullName evidence="1">Uncharacterized protein</fullName>
    </submittedName>
</protein>
<evidence type="ECO:0000313" key="1">
    <source>
        <dbReference type="EMBL" id="AWL29671.1"/>
    </source>
</evidence>
<reference evidence="1" key="1">
    <citation type="submission" date="2019-08" db="EMBL/GenBank/DDBJ databases">
        <title>The complete genome of Acinetobacter defluvii strain WCHAD010030.</title>
        <authorList>
            <person name="Hu Y."/>
            <person name="Qin J."/>
            <person name="Feng Y."/>
            <person name="Zong Z."/>
        </authorList>
    </citation>
    <scope>NUCLEOTIDE SEQUENCE</scope>
    <source>
        <strain evidence="1">WCHA30</strain>
    </source>
</reference>
<dbReference type="RefSeq" id="WP_065994713.1">
    <property type="nucleotide sequence ID" value="NZ_CP029397.2"/>
</dbReference>
<sequence length="89" mass="10419">MLIDFISIQKNKFQILAKKIQAQPERFIDFDSVSDFYKATWLNDFPTGTTWAVTGLDNGADEFDILIEYRDLYLRIECTQPIKIYTGMK</sequence>
<dbReference type="AlphaFoldDB" id="A0A2S2FFC3"/>
<dbReference type="OrthoDB" id="6711123at2"/>
<name>A0A2S2FFC3_9GAMM</name>
<keyword evidence="2" id="KW-1185">Reference proteome</keyword>
<dbReference type="STRING" id="1871111.GCA_001704615_00826"/>
<evidence type="ECO:0000313" key="2">
    <source>
        <dbReference type="Proteomes" id="UP000245977"/>
    </source>
</evidence>
<gene>
    <name evidence="1" type="ORF">DJ533_14385</name>
</gene>
<dbReference type="EMBL" id="CP029397">
    <property type="protein sequence ID" value="AWL29671.1"/>
    <property type="molecule type" value="Genomic_DNA"/>
</dbReference>
<organism evidence="1 2">
    <name type="scientific">Acinetobacter defluvii</name>
    <dbReference type="NCBI Taxonomy" id="1871111"/>
    <lineage>
        <taxon>Bacteria</taxon>
        <taxon>Pseudomonadati</taxon>
        <taxon>Pseudomonadota</taxon>
        <taxon>Gammaproteobacteria</taxon>
        <taxon>Moraxellales</taxon>
        <taxon>Moraxellaceae</taxon>
        <taxon>Acinetobacter</taxon>
    </lineage>
</organism>
<dbReference type="KEGG" id="adv:DJ533_14385"/>
<dbReference type="Proteomes" id="UP000245977">
    <property type="component" value="Chromosome"/>
</dbReference>